<accession>A0AAW4P7Z4</accession>
<evidence type="ECO:0000313" key="1">
    <source>
        <dbReference type="EMBL" id="MBX0294014.1"/>
    </source>
</evidence>
<proteinExistence type="predicted"/>
<protein>
    <recommendedName>
        <fullName evidence="3">Glycosyltransferase</fullName>
    </recommendedName>
</protein>
<comment type="caution">
    <text evidence="1">The sequence shown here is derived from an EMBL/GenBank/DDBJ whole genome shotgun (WGS) entry which is preliminary data.</text>
</comment>
<dbReference type="RefSeq" id="WP_220578695.1">
    <property type="nucleotide sequence ID" value="NZ_RKLT01000001.1"/>
</dbReference>
<dbReference type="EMBL" id="RKLT01000001">
    <property type="protein sequence ID" value="MBX0294014.1"/>
    <property type="molecule type" value="Genomic_DNA"/>
</dbReference>
<dbReference type="Proteomes" id="UP001430455">
    <property type="component" value="Unassembled WGS sequence"/>
</dbReference>
<dbReference type="SUPFAM" id="SSF53756">
    <property type="entry name" value="UDP-Glycosyltransferase/glycogen phosphorylase"/>
    <property type="match status" value="1"/>
</dbReference>
<evidence type="ECO:0000313" key="2">
    <source>
        <dbReference type="Proteomes" id="UP001430455"/>
    </source>
</evidence>
<dbReference type="AlphaFoldDB" id="A0AAW4P7Z4"/>
<reference evidence="1 2" key="1">
    <citation type="submission" date="2021-06" db="EMBL/GenBank/DDBJ databases">
        <title>Halomicroarcula sp. a new haloarchaeum isolated from saline soil.</title>
        <authorList>
            <person name="Duran-Viseras A."/>
            <person name="Sanchez-Porro C."/>
            <person name="Ventosa A."/>
        </authorList>
    </citation>
    <scope>NUCLEOTIDE SEQUENCE [LARGE SCALE GENOMIC DNA]</scope>
    <source>
        <strain evidence="1 2">F27</strain>
    </source>
</reference>
<dbReference type="Gene3D" id="3.40.50.2000">
    <property type="entry name" value="Glycogen Phosphorylase B"/>
    <property type="match status" value="1"/>
</dbReference>
<gene>
    <name evidence="1" type="ORF">EGH23_03850</name>
</gene>
<organism evidence="1 2">
    <name type="scientific">Haloarcula nitratireducens</name>
    <dbReference type="NCBI Taxonomy" id="2487749"/>
    <lineage>
        <taxon>Archaea</taxon>
        <taxon>Methanobacteriati</taxon>
        <taxon>Methanobacteriota</taxon>
        <taxon>Stenosarchaea group</taxon>
        <taxon>Halobacteria</taxon>
        <taxon>Halobacteriales</taxon>
        <taxon>Haloarculaceae</taxon>
        <taxon>Haloarcula</taxon>
    </lineage>
</organism>
<sequence>MSSNDIQTVLVVSNRRCDENAGRAEKLKTRSRLLTEQGWDMKIGYVEPSMTGLPIGTLKCIQLARDADVINSISNPPHLQVAGAIAARVTKTPWLAEFRDPLVANPDVPNDGFATRLRQLLERYILTHADRVIWYDGIQIPDNYFENTYPDVSSTICRKLPPIGYETKKFEDTEPTAWENFTISYAGSFYEGWIEPYTFIKGLAEYCNRETATSDITARFYGDWQEEYAAAAEEAEVAKYVSPQPFIPHEEVISHLKGSDILLYIGGDDPRNRRNLPSKIYDYIGAGQPILAIVDPTFRIAEVIRNHGFGIVVRPGDTEGVSDAIDRIRTGNFTYRATAKQRRQFSRAESNSAYVKELERIV</sequence>
<name>A0AAW4P7Z4_9EURY</name>
<evidence type="ECO:0008006" key="3">
    <source>
        <dbReference type="Google" id="ProtNLM"/>
    </source>
</evidence>
<keyword evidence="2" id="KW-1185">Reference proteome</keyword>